<organism evidence="2 3">
    <name type="scientific">Serinicoccus chungangensis</name>
    <dbReference type="NCBI Taxonomy" id="767452"/>
    <lineage>
        <taxon>Bacteria</taxon>
        <taxon>Bacillati</taxon>
        <taxon>Actinomycetota</taxon>
        <taxon>Actinomycetes</taxon>
        <taxon>Micrococcales</taxon>
        <taxon>Ornithinimicrobiaceae</taxon>
        <taxon>Serinicoccus</taxon>
    </lineage>
</organism>
<sequence>MQTTHRLLSGEGVLVDVPDATALPGGTALAVLALEGAGQLEVTSGTEADLGFYLEVTGTTLQREVALRDGRSLRYGRLGGDPEQGLGWSVAVGAHHVYGSTVPAMDVEALSGYLADVDVREDRLGPVLTPTGRASWSPYRTQTLAQVVELAGTGGGDGSPPGYLLDIRRARTGQLQGGRSSGAPVRGGLLSRSSGEERHPYAVLESADFVTYGMPGSEEAVDAVIASMTEVTVGLVR</sequence>
<dbReference type="EMBL" id="LQBL01000029">
    <property type="protein sequence ID" value="KUG52838.1"/>
    <property type="molecule type" value="Genomic_DNA"/>
</dbReference>
<name>A0A0W8I459_9MICO</name>
<evidence type="ECO:0000313" key="2">
    <source>
        <dbReference type="EMBL" id="KUG52838.1"/>
    </source>
</evidence>
<gene>
    <name evidence="2" type="ORF">AVL62_14815</name>
</gene>
<reference evidence="2 3" key="1">
    <citation type="submission" date="2015-12" db="EMBL/GenBank/DDBJ databases">
        <title>Serinicoccus chungangenesis strain CD08_5 genome sequencing and assembly.</title>
        <authorList>
            <person name="Chander A.M."/>
            <person name="Kaur G."/>
            <person name="Nair G.R."/>
            <person name="Dhawan D.K."/>
            <person name="Kochhar R.K."/>
            <person name="Mayilraj S."/>
            <person name="Bhadada S.K."/>
        </authorList>
    </citation>
    <scope>NUCLEOTIDE SEQUENCE [LARGE SCALE GENOMIC DNA]</scope>
    <source>
        <strain evidence="2 3">CD08_5</strain>
    </source>
</reference>
<protein>
    <submittedName>
        <fullName evidence="2">Uncharacterized protein</fullName>
    </submittedName>
</protein>
<accession>A0A0W8I459</accession>
<dbReference type="Proteomes" id="UP000054837">
    <property type="component" value="Unassembled WGS sequence"/>
</dbReference>
<keyword evidence="3" id="KW-1185">Reference proteome</keyword>
<feature type="region of interest" description="Disordered" evidence="1">
    <location>
        <begin position="175"/>
        <end position="197"/>
    </location>
</feature>
<proteinExistence type="predicted"/>
<dbReference type="RefSeq" id="WP_058891912.1">
    <property type="nucleotide sequence ID" value="NZ_LQBL01000029.1"/>
</dbReference>
<evidence type="ECO:0000313" key="3">
    <source>
        <dbReference type="Proteomes" id="UP000054837"/>
    </source>
</evidence>
<dbReference type="AlphaFoldDB" id="A0A0W8I459"/>
<comment type="caution">
    <text evidence="2">The sequence shown here is derived from an EMBL/GenBank/DDBJ whole genome shotgun (WGS) entry which is preliminary data.</text>
</comment>
<dbReference type="OrthoDB" id="4858156at2"/>
<dbReference type="STRING" id="767452.AVL62_14815"/>
<evidence type="ECO:0000256" key="1">
    <source>
        <dbReference type="SAM" id="MobiDB-lite"/>
    </source>
</evidence>